<evidence type="ECO:0000313" key="2">
    <source>
        <dbReference type="EMBL" id="STX09797.1"/>
    </source>
</evidence>
<dbReference type="EMBL" id="SNZG01000007">
    <property type="protein sequence ID" value="TDR40965.1"/>
    <property type="molecule type" value="Genomic_DNA"/>
</dbReference>
<dbReference type="Proteomes" id="UP000294641">
    <property type="component" value="Unassembled WGS sequence"/>
</dbReference>
<sequence length="156" mass="18320">MKKRWTIFALILIAVGVYAYTSYTQNSKEEKEIEQVLNEINQVNEIVISNKDHTVKLNGKDAAPFIEKKPLVNIAKYERKYGSYFEKEPTFTIQYKMNGKALYTVELFQSKKSVTSLDINPYLINEHLLVKWQGNHILFSQHEKIESLIEFFHTKE</sequence>
<feature type="signal peptide" evidence="1">
    <location>
        <begin position="1"/>
        <end position="19"/>
    </location>
</feature>
<gene>
    <name evidence="3" type="ORF">DFR61_10783</name>
    <name evidence="2" type="ORF">NCTC10597_01497</name>
</gene>
<dbReference type="OrthoDB" id="2456494at2"/>
<evidence type="ECO:0000313" key="5">
    <source>
        <dbReference type="Proteomes" id="UP000294641"/>
    </source>
</evidence>
<evidence type="ECO:0008006" key="6">
    <source>
        <dbReference type="Google" id="ProtNLM"/>
    </source>
</evidence>
<evidence type="ECO:0000313" key="3">
    <source>
        <dbReference type="EMBL" id="TDR40965.1"/>
    </source>
</evidence>
<keyword evidence="5" id="KW-1185">Reference proteome</keyword>
<feature type="chain" id="PRO_5038885439" description="DUF4825 domain-containing protein" evidence="1">
    <location>
        <begin position="20"/>
        <end position="156"/>
    </location>
</feature>
<dbReference type="RefSeq" id="WP_109349079.1">
    <property type="nucleotide sequence ID" value="NZ_BJUE01000008.1"/>
</dbReference>
<evidence type="ECO:0000256" key="1">
    <source>
        <dbReference type="SAM" id="SignalP"/>
    </source>
</evidence>
<keyword evidence="1" id="KW-0732">Signal</keyword>
<reference evidence="2 4" key="1">
    <citation type="submission" date="2018-06" db="EMBL/GenBank/DDBJ databases">
        <authorList>
            <consortium name="Pathogen Informatics"/>
            <person name="Doyle S."/>
        </authorList>
    </citation>
    <scope>NUCLEOTIDE SEQUENCE [LARGE SCALE GENOMIC DNA]</scope>
    <source>
        <strain evidence="2 4">NCTC10597</strain>
    </source>
</reference>
<dbReference type="Proteomes" id="UP000254330">
    <property type="component" value="Unassembled WGS sequence"/>
</dbReference>
<accession>A0A8B4QAS0</accession>
<comment type="caution">
    <text evidence="2">The sequence shown here is derived from an EMBL/GenBank/DDBJ whole genome shotgun (WGS) entry which is preliminary data.</text>
</comment>
<evidence type="ECO:0000313" key="4">
    <source>
        <dbReference type="Proteomes" id="UP000254330"/>
    </source>
</evidence>
<name>A0A8B4QAS0_9BACL</name>
<reference evidence="3 5" key="2">
    <citation type="submission" date="2019-03" db="EMBL/GenBank/DDBJ databases">
        <title>Genomic Encyclopedia of Type Strains, Phase IV (KMG-IV): sequencing the most valuable type-strain genomes for metagenomic binning, comparative biology and taxonomic classification.</title>
        <authorList>
            <person name="Goeker M."/>
        </authorList>
    </citation>
    <scope>NUCLEOTIDE SEQUENCE [LARGE SCALE GENOMIC DNA]</scope>
    <source>
        <strain evidence="3 5">DSM 20580</strain>
    </source>
</reference>
<organism evidence="2 4">
    <name type="scientific">Kurthia zopfii</name>
    <dbReference type="NCBI Taxonomy" id="1650"/>
    <lineage>
        <taxon>Bacteria</taxon>
        <taxon>Bacillati</taxon>
        <taxon>Bacillota</taxon>
        <taxon>Bacilli</taxon>
        <taxon>Bacillales</taxon>
        <taxon>Caryophanaceae</taxon>
        <taxon>Kurthia</taxon>
    </lineage>
</organism>
<proteinExistence type="predicted"/>
<protein>
    <recommendedName>
        <fullName evidence="6">DUF4825 domain-containing protein</fullName>
    </recommendedName>
</protein>
<dbReference type="EMBL" id="UGNP01000001">
    <property type="protein sequence ID" value="STX09797.1"/>
    <property type="molecule type" value="Genomic_DNA"/>
</dbReference>
<dbReference type="AlphaFoldDB" id="A0A8B4QAS0"/>